<dbReference type="Proteomes" id="UP000002257">
    <property type="component" value="Chromosome"/>
</dbReference>
<name>B8ES91_METSB</name>
<sequence length="57" mass="5818">MSLTLETRRPTIGGGRAEIPEPQLCDESFGAFDAIAAATVLLSSAALVSAVRAGKSL</sequence>
<protein>
    <submittedName>
        <fullName evidence="2">Uncharacterized protein</fullName>
    </submittedName>
</protein>
<evidence type="ECO:0000256" key="1">
    <source>
        <dbReference type="SAM" id="Phobius"/>
    </source>
</evidence>
<dbReference type="EMBL" id="CP001280">
    <property type="protein sequence ID" value="ACK52306.1"/>
    <property type="molecule type" value="Genomic_DNA"/>
</dbReference>
<organism evidence="2 3">
    <name type="scientific">Methylocella silvestris (strain DSM 15510 / CIP 108128 / LMG 27833 / NCIMB 13906 / BL2)</name>
    <dbReference type="NCBI Taxonomy" id="395965"/>
    <lineage>
        <taxon>Bacteria</taxon>
        <taxon>Pseudomonadati</taxon>
        <taxon>Pseudomonadota</taxon>
        <taxon>Alphaproteobacteria</taxon>
        <taxon>Hyphomicrobiales</taxon>
        <taxon>Beijerinckiaceae</taxon>
        <taxon>Methylocella</taxon>
    </lineage>
</organism>
<feature type="transmembrane region" description="Helical" evidence="1">
    <location>
        <begin position="29"/>
        <end position="51"/>
    </location>
</feature>
<dbReference type="HOGENOM" id="CLU_2991579_0_0_5"/>
<keyword evidence="1" id="KW-0472">Membrane</keyword>
<keyword evidence="1" id="KW-1133">Transmembrane helix</keyword>
<dbReference type="AlphaFoldDB" id="B8ES91"/>
<reference evidence="2 3" key="1">
    <citation type="journal article" date="2010" name="J. Bacteriol.">
        <title>Complete genome sequence of the aerobic facultative methanotroph Methylocella silvestris BL2.</title>
        <authorList>
            <person name="Chen Y."/>
            <person name="Crombie A."/>
            <person name="Rahman M.T."/>
            <person name="Dedysh S.N."/>
            <person name="Liesack W."/>
            <person name="Stott M.B."/>
            <person name="Alam M."/>
            <person name="Theisen A.R."/>
            <person name="Murrell J.C."/>
            <person name="Dunfield P.F."/>
        </authorList>
    </citation>
    <scope>NUCLEOTIDE SEQUENCE [LARGE SCALE GENOMIC DNA]</scope>
    <source>
        <strain evidence="3">DSM 15510 / CIP 108128 / LMG 27833 / NCIMB 13906 / BL2</strain>
    </source>
</reference>
<evidence type="ECO:0000313" key="3">
    <source>
        <dbReference type="Proteomes" id="UP000002257"/>
    </source>
</evidence>
<evidence type="ECO:0000313" key="2">
    <source>
        <dbReference type="EMBL" id="ACK52306.1"/>
    </source>
</evidence>
<gene>
    <name evidence="2" type="ordered locus">Msil_3408</name>
</gene>
<dbReference type="KEGG" id="msl:Msil_3408"/>
<keyword evidence="1" id="KW-0812">Transmembrane</keyword>
<keyword evidence="3" id="KW-1185">Reference proteome</keyword>
<accession>B8ES91</accession>
<proteinExistence type="predicted"/>